<name>A0A8T0FMP7_ARGBR</name>
<keyword evidence="2" id="KW-1185">Reference proteome</keyword>
<dbReference type="Proteomes" id="UP000807504">
    <property type="component" value="Unassembled WGS sequence"/>
</dbReference>
<proteinExistence type="predicted"/>
<dbReference type="AlphaFoldDB" id="A0A8T0FMP7"/>
<reference evidence="1" key="2">
    <citation type="submission" date="2020-06" db="EMBL/GenBank/DDBJ databases">
        <authorList>
            <person name="Sheffer M."/>
        </authorList>
    </citation>
    <scope>NUCLEOTIDE SEQUENCE</scope>
</reference>
<sequence length="139" mass="16189">MPLFMRDPDKKLSQDRRHECDDGKLKEFVRNAKLYTTGGSSVHSVSLNQIQLHRLPLFMRDPDKKDIQTEGMIVMMANGRSLFLTLHSLQQQQHNQIKDIQTEGMIVMMANGRSLFLTLHCIQQQQHTRKSSLERRMVV</sequence>
<dbReference type="EMBL" id="JABXBU010000011">
    <property type="protein sequence ID" value="KAF8790829.1"/>
    <property type="molecule type" value="Genomic_DNA"/>
</dbReference>
<gene>
    <name evidence="1" type="ORF">HNY73_005789</name>
</gene>
<comment type="caution">
    <text evidence="1">The sequence shown here is derived from an EMBL/GenBank/DDBJ whole genome shotgun (WGS) entry which is preliminary data.</text>
</comment>
<protein>
    <submittedName>
        <fullName evidence="1">Uncharacterized protein</fullName>
    </submittedName>
</protein>
<evidence type="ECO:0000313" key="1">
    <source>
        <dbReference type="EMBL" id="KAF8790829.1"/>
    </source>
</evidence>
<accession>A0A8T0FMP7</accession>
<evidence type="ECO:0000313" key="2">
    <source>
        <dbReference type="Proteomes" id="UP000807504"/>
    </source>
</evidence>
<organism evidence="1 2">
    <name type="scientific">Argiope bruennichi</name>
    <name type="common">Wasp spider</name>
    <name type="synonym">Aranea bruennichi</name>
    <dbReference type="NCBI Taxonomy" id="94029"/>
    <lineage>
        <taxon>Eukaryota</taxon>
        <taxon>Metazoa</taxon>
        <taxon>Ecdysozoa</taxon>
        <taxon>Arthropoda</taxon>
        <taxon>Chelicerata</taxon>
        <taxon>Arachnida</taxon>
        <taxon>Araneae</taxon>
        <taxon>Araneomorphae</taxon>
        <taxon>Entelegynae</taxon>
        <taxon>Araneoidea</taxon>
        <taxon>Araneidae</taxon>
        <taxon>Argiope</taxon>
    </lineage>
</organism>
<reference evidence="1" key="1">
    <citation type="journal article" date="2020" name="bioRxiv">
        <title>Chromosome-level reference genome of the European wasp spider Argiope bruennichi: a resource for studies on range expansion and evolutionary adaptation.</title>
        <authorList>
            <person name="Sheffer M.M."/>
            <person name="Hoppe A."/>
            <person name="Krehenwinkel H."/>
            <person name="Uhl G."/>
            <person name="Kuss A.W."/>
            <person name="Jensen L."/>
            <person name="Jensen C."/>
            <person name="Gillespie R.G."/>
            <person name="Hoff K.J."/>
            <person name="Prost S."/>
        </authorList>
    </citation>
    <scope>NUCLEOTIDE SEQUENCE</scope>
</reference>